<evidence type="ECO:0000259" key="6">
    <source>
        <dbReference type="PROSITE" id="PS50066"/>
    </source>
</evidence>
<sequence>MGRGKIEIKRIENSTNRQVTYSKRRTGIMKKARELNVLCDAQVALIMVSNTGKCTAYFSPNTTPKCIFDRFQQASGANLWQPHYQKMQENLKKLKEINNKLRREIGQRVGEDLEDLSFNELCGLEQHLENSTKLVRLRKFSLLTTQTETWKKKINNHEEINRNLLHEFEERLEDVYNQEGVSELELANGGSHVLRFRQQPCQPNLHDNGEFGFHDLRLG</sequence>
<dbReference type="PROSITE" id="PS51297">
    <property type="entry name" value="K_BOX"/>
    <property type="match status" value="1"/>
</dbReference>
<keyword evidence="2" id="KW-0805">Transcription regulation</keyword>
<keyword evidence="3" id="KW-0238">DNA-binding</keyword>
<dbReference type="InterPro" id="IPR002100">
    <property type="entry name" value="TF_MADSbox"/>
</dbReference>
<dbReference type="EMBL" id="MN832806">
    <property type="protein sequence ID" value="QOC69182.1"/>
    <property type="molecule type" value="mRNA"/>
</dbReference>
<dbReference type="GO" id="GO:0000977">
    <property type="term" value="F:RNA polymerase II transcription regulatory region sequence-specific DNA binding"/>
    <property type="evidence" value="ECO:0007669"/>
    <property type="project" value="InterPro"/>
</dbReference>
<feature type="domain" description="K-box" evidence="7">
    <location>
        <begin position="84"/>
        <end position="174"/>
    </location>
</feature>
<dbReference type="Pfam" id="PF00319">
    <property type="entry name" value="SRF-TF"/>
    <property type="match status" value="1"/>
</dbReference>
<dbReference type="GO" id="GO:0005634">
    <property type="term" value="C:nucleus"/>
    <property type="evidence" value="ECO:0007669"/>
    <property type="project" value="UniProtKB-SubCell"/>
</dbReference>
<gene>
    <name evidence="8" type="primary">AP3-1</name>
</gene>
<reference evidence="8" key="1">
    <citation type="submission" date="2019-12" db="EMBL/GenBank/DDBJ databases">
        <authorList>
            <person name="Duan X."/>
            <person name="Zhao C."/>
            <person name="Zhang R."/>
            <person name="Jiang Y."/>
            <person name="Shan H."/>
            <person name="Kong H."/>
        </authorList>
    </citation>
    <scope>NUCLEOTIDE SEQUENCE</scope>
</reference>
<dbReference type="SUPFAM" id="SSF55455">
    <property type="entry name" value="SRF-like"/>
    <property type="match status" value="1"/>
</dbReference>
<feature type="domain" description="MADS-box" evidence="6">
    <location>
        <begin position="1"/>
        <end position="61"/>
    </location>
</feature>
<evidence type="ECO:0000256" key="2">
    <source>
        <dbReference type="ARBA" id="ARBA00023015"/>
    </source>
</evidence>
<keyword evidence="5" id="KW-0539">Nucleus</keyword>
<dbReference type="SMART" id="SM00432">
    <property type="entry name" value="MADS"/>
    <property type="match status" value="1"/>
</dbReference>
<dbReference type="InterPro" id="IPR050142">
    <property type="entry name" value="MADS-box/MEF2_TF"/>
</dbReference>
<dbReference type="PANTHER" id="PTHR48019">
    <property type="entry name" value="SERUM RESPONSE FACTOR HOMOLOG"/>
    <property type="match status" value="1"/>
</dbReference>
<dbReference type="InterPro" id="IPR036879">
    <property type="entry name" value="TF_MADSbox_sf"/>
</dbReference>
<dbReference type="InterPro" id="IPR033896">
    <property type="entry name" value="MEF2-like_N"/>
</dbReference>
<comment type="subcellular location">
    <subcellularLocation>
        <location evidence="1">Nucleus</location>
    </subcellularLocation>
</comment>
<dbReference type="PRINTS" id="PR00404">
    <property type="entry name" value="MADSDOMAIN"/>
</dbReference>
<name>A0A7L7T495_CALPL</name>
<evidence type="ECO:0000256" key="1">
    <source>
        <dbReference type="ARBA" id="ARBA00004123"/>
    </source>
</evidence>
<dbReference type="GO" id="GO:0003700">
    <property type="term" value="F:DNA-binding transcription factor activity"/>
    <property type="evidence" value="ECO:0007669"/>
    <property type="project" value="InterPro"/>
</dbReference>
<dbReference type="Pfam" id="PF01486">
    <property type="entry name" value="K-box"/>
    <property type="match status" value="1"/>
</dbReference>
<evidence type="ECO:0000259" key="7">
    <source>
        <dbReference type="PROSITE" id="PS51297"/>
    </source>
</evidence>
<dbReference type="AlphaFoldDB" id="A0A7L7T495"/>
<dbReference type="InterPro" id="IPR002487">
    <property type="entry name" value="TF_Kbox"/>
</dbReference>
<evidence type="ECO:0000256" key="3">
    <source>
        <dbReference type="ARBA" id="ARBA00023125"/>
    </source>
</evidence>
<evidence type="ECO:0000256" key="4">
    <source>
        <dbReference type="ARBA" id="ARBA00023163"/>
    </source>
</evidence>
<dbReference type="Gene3D" id="3.40.1810.10">
    <property type="entry name" value="Transcription factor, MADS-box"/>
    <property type="match status" value="1"/>
</dbReference>
<evidence type="ECO:0000313" key="8">
    <source>
        <dbReference type="EMBL" id="QOC69182.1"/>
    </source>
</evidence>
<evidence type="ECO:0000256" key="5">
    <source>
        <dbReference type="ARBA" id="ARBA00023242"/>
    </source>
</evidence>
<dbReference type="CDD" id="cd00265">
    <property type="entry name" value="MADS_MEF2_like"/>
    <property type="match status" value="1"/>
</dbReference>
<protein>
    <submittedName>
        <fullName evidence="8">MADS transcription factor AP3-1</fullName>
    </submittedName>
</protein>
<dbReference type="GO" id="GO:0046983">
    <property type="term" value="F:protein dimerization activity"/>
    <property type="evidence" value="ECO:0007669"/>
    <property type="project" value="InterPro"/>
</dbReference>
<dbReference type="GO" id="GO:0045944">
    <property type="term" value="P:positive regulation of transcription by RNA polymerase II"/>
    <property type="evidence" value="ECO:0007669"/>
    <property type="project" value="InterPro"/>
</dbReference>
<organism evidence="8">
    <name type="scientific">Caltha palustris</name>
    <name type="common">Yellow marsh marigold</name>
    <dbReference type="NCBI Taxonomy" id="3449"/>
    <lineage>
        <taxon>Eukaryota</taxon>
        <taxon>Viridiplantae</taxon>
        <taxon>Streptophyta</taxon>
        <taxon>Embryophyta</taxon>
        <taxon>Tracheophyta</taxon>
        <taxon>Spermatophyta</taxon>
        <taxon>Magnoliopsida</taxon>
        <taxon>Ranunculales</taxon>
        <taxon>Ranunculaceae</taxon>
        <taxon>Ranunculoideae</taxon>
        <taxon>Caltheae</taxon>
        <taxon>Caltha</taxon>
    </lineage>
</organism>
<accession>A0A7L7T495</accession>
<proteinExistence type="evidence at transcript level"/>
<keyword evidence="4" id="KW-0804">Transcription</keyword>
<dbReference type="PROSITE" id="PS50066">
    <property type="entry name" value="MADS_BOX_2"/>
    <property type="match status" value="1"/>
</dbReference>